<name>D1YX12_METPS</name>
<proteinExistence type="inferred from homology"/>
<gene>
    <name evidence="4" type="ordered locus">MCP_0912</name>
</gene>
<evidence type="ECO:0000313" key="4">
    <source>
        <dbReference type="EMBL" id="BAI60984.1"/>
    </source>
</evidence>
<dbReference type="KEGG" id="mpd:MCP_0912"/>
<feature type="domain" description="Flavodoxin-like" evidence="3">
    <location>
        <begin position="3"/>
        <end position="156"/>
    </location>
</feature>
<evidence type="ECO:0000259" key="3">
    <source>
        <dbReference type="PROSITE" id="PS50902"/>
    </source>
</evidence>
<dbReference type="OrthoDB" id="73155at2157"/>
<dbReference type="GO" id="GO:0016491">
    <property type="term" value="F:oxidoreductase activity"/>
    <property type="evidence" value="ECO:0007669"/>
    <property type="project" value="InterPro"/>
</dbReference>
<dbReference type="InterPro" id="IPR008254">
    <property type="entry name" value="Flavodoxin/NO_synth"/>
</dbReference>
<reference evidence="4 5" key="2">
    <citation type="journal article" date="2008" name="Int. J. Syst. Evol. Microbiol.">
        <title>Methanocella paludicola gen. nov., sp. nov., a methane-producing archaeon, the first isolate of the lineage 'Rice Cluster I', and proposal of the new archaeal order Methanocellales ord. nov.</title>
        <authorList>
            <person name="Sakai S."/>
            <person name="Imachi H."/>
            <person name="Hanada S."/>
            <person name="Ohashi A."/>
            <person name="Harada H."/>
            <person name="Kamagata Y."/>
        </authorList>
    </citation>
    <scope>NUCLEOTIDE SEQUENCE [LARGE SCALE GENOMIC DNA]</scope>
    <source>
        <strain evidence="5">DSM 17711 / JCM 13418 / NBRC 101707 / SANAE</strain>
    </source>
</reference>
<evidence type="ECO:0000313" key="5">
    <source>
        <dbReference type="Proteomes" id="UP000001882"/>
    </source>
</evidence>
<dbReference type="Pfam" id="PF03358">
    <property type="entry name" value="FMN_red"/>
    <property type="match status" value="1"/>
</dbReference>
<reference evidence="4 5" key="1">
    <citation type="journal article" date="2007" name="Appl. Environ. Microbiol.">
        <title>Isolation of key methanogens for global methane emission from rice paddy fields: a novel isolate affiliated with the clone cluster rice cluster I.</title>
        <authorList>
            <person name="Sakai S."/>
            <person name="Imachi H."/>
            <person name="Sekiguchi Y."/>
            <person name="Ohashi A."/>
            <person name="Harada H."/>
            <person name="Kamagata Y."/>
        </authorList>
    </citation>
    <scope>NUCLEOTIDE SEQUENCE [LARGE SCALE GENOMIC DNA]</scope>
    <source>
        <strain evidence="5">DSM 17711 / JCM 13418 / NBRC 101707 / SANAE</strain>
    </source>
</reference>
<protein>
    <recommendedName>
        <fullName evidence="3">Flavodoxin-like domain-containing protein</fullName>
    </recommendedName>
</protein>
<sequence length="156" mass="16526">MKIGIIVHSQTGHNLAVAEALKAKLAAAGHSANIERINPVDPKQTDAKKIQIEKLPDLSAYDALVLAAPVQAFSLSNVMKAYLPHLPALNGKKVAIFVTKGLPFNWTGGNSSVSAIKNAVESKGGVVVGSELMAWGGDADRDKRIGDMVDRLSKLF</sequence>
<dbReference type="GeneID" id="8680941"/>
<comment type="cofactor">
    <cofactor evidence="1">
        <name>[4Fe-4S] cluster</name>
        <dbReference type="ChEBI" id="CHEBI:49883"/>
    </cofactor>
</comment>
<dbReference type="Gene3D" id="3.40.50.360">
    <property type="match status" value="1"/>
</dbReference>
<reference evidence="5" key="3">
    <citation type="journal article" date="2011" name="PLoS ONE">
        <title>Genome sequence of a mesophilic hydrogenotrophic methanogen Methanocella paludicola, the first cultivated representative of the order Methanocellales.</title>
        <authorList>
            <person name="Sakai S."/>
            <person name="Takaki Y."/>
            <person name="Shimamura S."/>
            <person name="Sekine M."/>
            <person name="Tajima T."/>
            <person name="Kosugi H."/>
            <person name="Ichikawa N."/>
            <person name="Tasumi E."/>
            <person name="Hiraki A.T."/>
            <person name="Shimizu A."/>
            <person name="Kato Y."/>
            <person name="Nishiko R."/>
            <person name="Mori K."/>
            <person name="Fujita N."/>
            <person name="Imachi H."/>
            <person name="Takai K."/>
        </authorList>
    </citation>
    <scope>NUCLEOTIDE SEQUENCE [LARGE SCALE GENOMIC DNA]</scope>
    <source>
        <strain evidence="5">DSM 17711 / JCM 13418 / NBRC 101707 / SANAE</strain>
    </source>
</reference>
<evidence type="ECO:0000256" key="1">
    <source>
        <dbReference type="ARBA" id="ARBA00001966"/>
    </source>
</evidence>
<dbReference type="SUPFAM" id="SSF52218">
    <property type="entry name" value="Flavoproteins"/>
    <property type="match status" value="1"/>
</dbReference>
<dbReference type="InterPro" id="IPR005025">
    <property type="entry name" value="FMN_Rdtase-like_dom"/>
</dbReference>
<dbReference type="EMBL" id="AP011532">
    <property type="protein sequence ID" value="BAI60984.1"/>
    <property type="molecule type" value="Genomic_DNA"/>
</dbReference>
<dbReference type="InParanoid" id="D1YX12"/>
<dbReference type="InterPro" id="IPR029039">
    <property type="entry name" value="Flavoprotein-like_sf"/>
</dbReference>
<dbReference type="Proteomes" id="UP000001882">
    <property type="component" value="Chromosome"/>
</dbReference>
<evidence type="ECO:0000256" key="2">
    <source>
        <dbReference type="ARBA" id="ARBA00038292"/>
    </source>
</evidence>
<comment type="similarity">
    <text evidence="2">Belongs to the SsuE family. Isf subfamily.</text>
</comment>
<dbReference type="PROSITE" id="PS50902">
    <property type="entry name" value="FLAVODOXIN_LIKE"/>
    <property type="match status" value="1"/>
</dbReference>
<dbReference type="RefSeq" id="WP_012899663.1">
    <property type="nucleotide sequence ID" value="NC_013665.1"/>
</dbReference>
<dbReference type="AlphaFoldDB" id="D1YX12"/>
<dbReference type="eggNOG" id="arCOG00519">
    <property type="taxonomic scope" value="Archaea"/>
</dbReference>
<organism evidence="4 5">
    <name type="scientific">Methanocella paludicola (strain DSM 17711 / JCM 13418 / NBRC 101707 / SANAE)</name>
    <dbReference type="NCBI Taxonomy" id="304371"/>
    <lineage>
        <taxon>Archaea</taxon>
        <taxon>Methanobacteriati</taxon>
        <taxon>Methanobacteriota</taxon>
        <taxon>Stenosarchaea group</taxon>
        <taxon>Methanomicrobia</taxon>
        <taxon>Methanocellales</taxon>
        <taxon>Methanocellaceae</taxon>
        <taxon>Methanocella</taxon>
    </lineage>
</organism>
<accession>D1YX12</accession>
<keyword evidence="5" id="KW-1185">Reference proteome</keyword>
<dbReference type="GO" id="GO:0010181">
    <property type="term" value="F:FMN binding"/>
    <property type="evidence" value="ECO:0007669"/>
    <property type="project" value="InterPro"/>
</dbReference>